<keyword evidence="3" id="KW-1185">Reference proteome</keyword>
<feature type="compositionally biased region" description="Polar residues" evidence="2">
    <location>
        <begin position="307"/>
        <end position="317"/>
    </location>
</feature>
<feature type="compositionally biased region" description="Pro residues" evidence="2">
    <location>
        <begin position="131"/>
        <end position="147"/>
    </location>
</feature>
<dbReference type="InterPro" id="IPR005026">
    <property type="entry name" value="SAPAP"/>
</dbReference>
<comment type="similarity">
    <text evidence="1">Belongs to the SAPAP family.</text>
</comment>
<evidence type="ECO:0000313" key="3">
    <source>
        <dbReference type="Proteomes" id="UP001652582"/>
    </source>
</evidence>
<feature type="compositionally biased region" description="Basic and acidic residues" evidence="2">
    <location>
        <begin position="283"/>
        <end position="295"/>
    </location>
</feature>
<dbReference type="PANTHER" id="PTHR12353:SF1">
    <property type="entry name" value="DISKS LARGE-ASSOCIATED PROTEIN 5"/>
    <property type="match status" value="1"/>
</dbReference>
<dbReference type="RefSeq" id="XP_052746550.1">
    <property type="nucleotide sequence ID" value="XM_052890590.1"/>
</dbReference>
<dbReference type="Pfam" id="PF03359">
    <property type="entry name" value="GKAP"/>
    <property type="match status" value="1"/>
</dbReference>
<evidence type="ECO:0000256" key="2">
    <source>
        <dbReference type="SAM" id="MobiDB-lite"/>
    </source>
</evidence>
<protein>
    <submittedName>
        <fullName evidence="4">Uncharacterized protein LOC112053286 isoform X1</fullName>
    </submittedName>
</protein>
<dbReference type="Proteomes" id="UP001652582">
    <property type="component" value="Chromosome Z"/>
</dbReference>
<feature type="compositionally biased region" description="Polar residues" evidence="2">
    <location>
        <begin position="406"/>
        <end position="419"/>
    </location>
</feature>
<dbReference type="PANTHER" id="PTHR12353">
    <property type="entry name" value="DISKS LARGE-ASSOCIATED PROTEIN DAP SAP90/PSD-95-ASSOCIATED PROTEIN"/>
    <property type="match status" value="1"/>
</dbReference>
<proteinExistence type="inferred from homology"/>
<feature type="region of interest" description="Disordered" evidence="2">
    <location>
        <begin position="513"/>
        <end position="546"/>
    </location>
</feature>
<reference evidence="4" key="1">
    <citation type="journal article" date="2019" name="Proc. Natl. Acad. Sci. U.S.A.">
        <title>Phylogenomics reveals the evolutionary timing and pattern of butterflies and moths.</title>
        <authorList>
            <person name="Kawahara A.Y."/>
            <person name="Plotkin D."/>
            <person name="Espeland M."/>
            <person name="Meusemann K."/>
            <person name="Toussaint E.F.A."/>
            <person name="Donath A."/>
            <person name="Gimnich F."/>
            <person name="Frandsen P.B."/>
            <person name="Zwick A."/>
            <person name="Dos Reis M."/>
            <person name="Barber J.R."/>
            <person name="Peters R.S."/>
            <person name="Liu S."/>
            <person name="Zhou X."/>
            <person name="Mayer C."/>
            <person name="Podsiadlowski L."/>
            <person name="Storer C."/>
            <person name="Yack J.E."/>
            <person name="Misof B."/>
            <person name="Breinholt J.W."/>
        </authorList>
    </citation>
    <scope>NUCLEOTIDE SEQUENCE</scope>
</reference>
<feature type="region of interest" description="Disordered" evidence="2">
    <location>
        <begin position="231"/>
        <end position="425"/>
    </location>
</feature>
<name>A0ABM3M6J4_BICAN</name>
<gene>
    <name evidence="4" type="primary">LOC112053286</name>
</gene>
<sequence>MDDDCNISLHHLKNQLNSEIQNMTEKCATWDKIAEQTTLPDEIQEEVLAAVGHARLLMAQKMQQFASLVRCCELPEPGQALVTTGDLQGFWDMVLLQIENIEIRFKKLEQARARGWVAEQPEPTAQRQRRPAPPPKQPARAARPPPTSSMKDIIAAARRAKKADTGDVKTFEAGFFSVQTPVKSPATLALPVRAPATPLGLPSLLKSVLSSEAKASAKKSSYAILRASSISKQVDSDESPYEGNQIHMPPINWNATPGKSILISQTNPTPKSTGNNEQVQNGDDDKTSRVHKLQDAEISADPDSEKSQNIADDTSNAAALATDKFTTEEKENRRKLGLTAEETTPVMTRSRRKSLQTPAMSEYAGPARKGSYTQSEADSIGSKRKRLTEGQQHSVDGILQDISAASKPSTSANKSNTELLPSKSKAGGKVLRTKLPIFTALHQKRFAKMESLDECQERQLLTLTGSENITEREAEPVLPQTETIKTEKPKKSIAPQGYTRFGFKLDQEVNPFSIPAKTDQPKPKTKDSSIKPTIRRGTLPSVAGPTSARMVAAKQVILREKSSTDKRDNNRNENRTVIKCVRTNRRFELQMKLRNV</sequence>
<evidence type="ECO:0000313" key="4">
    <source>
        <dbReference type="RefSeq" id="XP_052746550.1"/>
    </source>
</evidence>
<accession>A0ABM3M6J4</accession>
<feature type="compositionally biased region" description="Basic and acidic residues" evidence="2">
    <location>
        <begin position="325"/>
        <end position="334"/>
    </location>
</feature>
<reference evidence="4" key="2">
    <citation type="submission" date="2025-08" db="UniProtKB">
        <authorList>
            <consortium name="RefSeq"/>
        </authorList>
    </citation>
    <scope>IDENTIFICATION</scope>
</reference>
<feature type="region of interest" description="Disordered" evidence="2">
    <location>
        <begin position="467"/>
        <end position="497"/>
    </location>
</feature>
<organism evidence="3 4">
    <name type="scientific">Bicyclus anynana</name>
    <name type="common">Squinting bush brown butterfly</name>
    <dbReference type="NCBI Taxonomy" id="110368"/>
    <lineage>
        <taxon>Eukaryota</taxon>
        <taxon>Metazoa</taxon>
        <taxon>Ecdysozoa</taxon>
        <taxon>Arthropoda</taxon>
        <taxon>Hexapoda</taxon>
        <taxon>Insecta</taxon>
        <taxon>Pterygota</taxon>
        <taxon>Neoptera</taxon>
        <taxon>Endopterygota</taxon>
        <taxon>Lepidoptera</taxon>
        <taxon>Glossata</taxon>
        <taxon>Ditrysia</taxon>
        <taxon>Papilionoidea</taxon>
        <taxon>Nymphalidae</taxon>
        <taxon>Satyrinae</taxon>
        <taxon>Satyrini</taxon>
        <taxon>Mycalesina</taxon>
        <taxon>Bicyclus</taxon>
    </lineage>
</organism>
<feature type="compositionally biased region" description="Basic and acidic residues" evidence="2">
    <location>
        <begin position="519"/>
        <end position="529"/>
    </location>
</feature>
<feature type="compositionally biased region" description="Polar residues" evidence="2">
    <location>
        <begin position="253"/>
        <end position="281"/>
    </location>
</feature>
<feature type="region of interest" description="Disordered" evidence="2">
    <location>
        <begin position="117"/>
        <end position="150"/>
    </location>
</feature>
<dbReference type="GeneID" id="112053286"/>
<evidence type="ECO:0000256" key="1">
    <source>
        <dbReference type="ARBA" id="ARBA00008839"/>
    </source>
</evidence>